<accession>A0A098R1T7</accession>
<dbReference type="Proteomes" id="UP000029692">
    <property type="component" value="Unassembled WGS sequence"/>
</dbReference>
<dbReference type="EMBL" id="JNUP01000049">
    <property type="protein sequence ID" value="KGE72677.1"/>
    <property type="molecule type" value="Genomic_DNA"/>
</dbReference>
<keyword evidence="1" id="KW-1133">Transmembrane helix</keyword>
<feature type="transmembrane region" description="Helical" evidence="1">
    <location>
        <begin position="224"/>
        <end position="244"/>
    </location>
</feature>
<comment type="caution">
    <text evidence="2">The sequence shown here is derived from an EMBL/GenBank/DDBJ whole genome shotgun (WGS) entry which is preliminary data.</text>
</comment>
<feature type="transmembrane region" description="Helical" evidence="1">
    <location>
        <begin position="136"/>
        <end position="158"/>
    </location>
</feature>
<feature type="transmembrane region" description="Helical" evidence="1">
    <location>
        <begin position="74"/>
        <end position="94"/>
    </location>
</feature>
<protein>
    <submittedName>
        <fullName evidence="2">Uncharacterized protein</fullName>
    </submittedName>
</protein>
<keyword evidence="1" id="KW-0472">Membrane</keyword>
<keyword evidence="1" id="KW-0812">Transmembrane</keyword>
<keyword evidence="3" id="KW-1185">Reference proteome</keyword>
<reference evidence="2 3" key="1">
    <citation type="submission" date="2014-05" db="EMBL/GenBank/DDBJ databases">
        <title>De novo Genome Sequence of Spirocheata sp.</title>
        <authorList>
            <person name="Shivani Y."/>
            <person name="Subhash Y."/>
            <person name="Tushar L."/>
            <person name="Sasikala C."/>
            <person name="Ramana C.V."/>
        </authorList>
    </citation>
    <scope>NUCLEOTIDE SEQUENCE [LARGE SCALE GENOMIC DNA]</scope>
    <source>
        <strain evidence="2 3">JC230</strain>
    </source>
</reference>
<dbReference type="STRING" id="1480694.DC28_06400"/>
<organism evidence="2 3">
    <name type="scientific">Spirochaeta lutea</name>
    <dbReference type="NCBI Taxonomy" id="1480694"/>
    <lineage>
        <taxon>Bacteria</taxon>
        <taxon>Pseudomonadati</taxon>
        <taxon>Spirochaetota</taxon>
        <taxon>Spirochaetia</taxon>
        <taxon>Spirochaetales</taxon>
        <taxon>Spirochaetaceae</taxon>
        <taxon>Spirochaeta</taxon>
    </lineage>
</organism>
<feature type="transmembrane region" description="Helical" evidence="1">
    <location>
        <begin position="256"/>
        <end position="276"/>
    </location>
</feature>
<sequence length="308" mass="34055">MNYHTIYTKIVYSNLTAKSVFSDSVAYIKKAWKPYGVIAGLLMLVGVLGSRVGFIARPYNWLRQTLGDSAGMAVLGAVMVILLFVLDFVVRILLEIWLTKAAYQDLQQPNHAGMWEQIRRSFGGVVKTTVFGFLYLLKYLLIPMVILIFLTILTMVFLPIPEVLAPSLTSISVFGFFVIAFFIGLRLFMSPQITAVTGISGSPAIHLSREFYNHHRKPMRIYGIYYALALLILGGSSLLNLSLTDGIGALDAVGSNLLQLIQIVVSTGLYTFLIVVRSRILRSMDVENPIHSEVPAAQPEAVPEPPQG</sequence>
<evidence type="ECO:0000313" key="3">
    <source>
        <dbReference type="Proteomes" id="UP000029692"/>
    </source>
</evidence>
<dbReference type="RefSeq" id="WP_037546935.1">
    <property type="nucleotide sequence ID" value="NZ_JNUP01000049.1"/>
</dbReference>
<gene>
    <name evidence="2" type="ORF">DC28_06400</name>
</gene>
<proteinExistence type="predicted"/>
<evidence type="ECO:0000313" key="2">
    <source>
        <dbReference type="EMBL" id="KGE72677.1"/>
    </source>
</evidence>
<feature type="transmembrane region" description="Helical" evidence="1">
    <location>
        <begin position="164"/>
        <end position="185"/>
    </location>
</feature>
<name>A0A098R1T7_9SPIO</name>
<dbReference type="AlphaFoldDB" id="A0A098R1T7"/>
<feature type="transmembrane region" description="Helical" evidence="1">
    <location>
        <begin position="35"/>
        <end position="54"/>
    </location>
</feature>
<evidence type="ECO:0000256" key="1">
    <source>
        <dbReference type="SAM" id="Phobius"/>
    </source>
</evidence>